<dbReference type="AlphaFoldDB" id="A0A2U2HC37"/>
<dbReference type="RefSeq" id="WP_106760274.1">
    <property type="nucleotide sequence ID" value="NZ_PXWF02000324.1"/>
</dbReference>
<feature type="transmembrane region" description="Helical" evidence="7">
    <location>
        <begin position="364"/>
        <end position="386"/>
    </location>
</feature>
<feature type="domain" description="Type II secretion system protein GspF" evidence="8">
    <location>
        <begin position="266"/>
        <end position="387"/>
    </location>
</feature>
<proteinExistence type="inferred from homology"/>
<feature type="domain" description="Type II secretion system protein GspF" evidence="8">
    <location>
        <begin position="63"/>
        <end position="186"/>
    </location>
</feature>
<keyword evidence="6 7" id="KW-0472">Membrane</keyword>
<keyword evidence="5 7" id="KW-1133">Transmembrane helix</keyword>
<dbReference type="EMBL" id="PXWF02000324">
    <property type="protein sequence ID" value="PWF40461.1"/>
    <property type="molecule type" value="Genomic_DNA"/>
</dbReference>
<dbReference type="InterPro" id="IPR003004">
    <property type="entry name" value="GspF/PilC"/>
</dbReference>
<dbReference type="PANTHER" id="PTHR30012:SF0">
    <property type="entry name" value="TYPE II SECRETION SYSTEM PROTEIN F-RELATED"/>
    <property type="match status" value="1"/>
</dbReference>
<evidence type="ECO:0000313" key="10">
    <source>
        <dbReference type="Proteomes" id="UP000241421"/>
    </source>
</evidence>
<dbReference type="InterPro" id="IPR042094">
    <property type="entry name" value="T2SS_GspF_sf"/>
</dbReference>
<evidence type="ECO:0000256" key="4">
    <source>
        <dbReference type="ARBA" id="ARBA00022692"/>
    </source>
</evidence>
<keyword evidence="4 7" id="KW-0812">Transmembrane</keyword>
<evidence type="ECO:0000256" key="1">
    <source>
        <dbReference type="ARBA" id="ARBA00004651"/>
    </source>
</evidence>
<evidence type="ECO:0000256" key="2">
    <source>
        <dbReference type="ARBA" id="ARBA00005745"/>
    </source>
</evidence>
<organism evidence="9 10">
    <name type="scientific">Massilia glaciei</name>
    <dbReference type="NCBI Taxonomy" id="1524097"/>
    <lineage>
        <taxon>Bacteria</taxon>
        <taxon>Pseudomonadati</taxon>
        <taxon>Pseudomonadota</taxon>
        <taxon>Betaproteobacteria</taxon>
        <taxon>Burkholderiales</taxon>
        <taxon>Oxalobacteraceae</taxon>
        <taxon>Telluria group</taxon>
        <taxon>Massilia</taxon>
    </lineage>
</organism>
<keyword evidence="3" id="KW-1003">Cell membrane</keyword>
<evidence type="ECO:0000256" key="3">
    <source>
        <dbReference type="ARBA" id="ARBA00022475"/>
    </source>
</evidence>
<name>A0A2U2HC37_9BURK</name>
<dbReference type="Gene3D" id="1.20.81.30">
    <property type="entry name" value="Type II secretion system (T2SS), domain F"/>
    <property type="match status" value="2"/>
</dbReference>
<protein>
    <submittedName>
        <fullName evidence="9">Type II secretion system F family protein</fullName>
    </submittedName>
</protein>
<dbReference type="InterPro" id="IPR018076">
    <property type="entry name" value="T2SS_GspF_dom"/>
</dbReference>
<evidence type="ECO:0000256" key="6">
    <source>
        <dbReference type="ARBA" id="ARBA00023136"/>
    </source>
</evidence>
<comment type="similarity">
    <text evidence="2">Belongs to the GSP F family.</text>
</comment>
<feature type="transmembrane region" description="Helical" evidence="7">
    <location>
        <begin position="164"/>
        <end position="186"/>
    </location>
</feature>
<dbReference type="GO" id="GO:0005886">
    <property type="term" value="C:plasma membrane"/>
    <property type="evidence" value="ECO:0007669"/>
    <property type="project" value="UniProtKB-SubCell"/>
</dbReference>
<gene>
    <name evidence="9" type="ORF">C7C56_026145</name>
</gene>
<evidence type="ECO:0000313" key="9">
    <source>
        <dbReference type="EMBL" id="PWF40461.1"/>
    </source>
</evidence>
<accession>A0A2U2HC37</accession>
<reference evidence="9 10" key="1">
    <citation type="submission" date="2018-04" db="EMBL/GenBank/DDBJ databases">
        <title>Massilia violaceinigra sp. nov., a novel purple-pigmented bacterium isolated from Tianshan glacier, Xinjiang, China.</title>
        <authorList>
            <person name="Wang H."/>
        </authorList>
    </citation>
    <scope>NUCLEOTIDE SEQUENCE [LARGE SCALE GENOMIC DNA]</scope>
    <source>
        <strain evidence="9 10">B448-2</strain>
    </source>
</reference>
<feature type="transmembrane region" description="Helical" evidence="7">
    <location>
        <begin position="206"/>
        <end position="235"/>
    </location>
</feature>
<dbReference type="PANTHER" id="PTHR30012">
    <property type="entry name" value="GENERAL SECRETION PATHWAY PROTEIN"/>
    <property type="match status" value="1"/>
</dbReference>
<comment type="subcellular location">
    <subcellularLocation>
        <location evidence="1">Cell membrane</location>
        <topology evidence="1">Multi-pass membrane protein</topology>
    </subcellularLocation>
</comment>
<dbReference type="Proteomes" id="UP000241421">
    <property type="component" value="Unassembled WGS sequence"/>
</dbReference>
<evidence type="ECO:0000256" key="7">
    <source>
        <dbReference type="SAM" id="Phobius"/>
    </source>
</evidence>
<comment type="caution">
    <text evidence="9">The sequence shown here is derived from an EMBL/GenBank/DDBJ whole genome shotgun (WGS) entry which is preliminary data.</text>
</comment>
<keyword evidence="10" id="KW-1185">Reference proteome</keyword>
<dbReference type="OrthoDB" id="9805682at2"/>
<sequence length="396" mass="44051">MRFHIKAVRKPAGIVEAVLDAPSQADAMRIARAQGMHVLSIAAQQNWLPARHRREPAFPLLLFTQELATLLRAGLSLIDTLESLADKEQQPQHKRVLDDIKRALHEGRSFSQALGQAPSAFPNLYVALVRSSERTGELAETLSRFIAYQVQIDQVKKSIASASIYPALLLTVGTAVMLFLLGYVVPKFSVVYEGIERPLPWLSQMLMLWGRFLAAHQAALAIGACGAIALCWFALRQPGLREQLGRTLARLPGIRERIFLYQLARFYRSLGMTLQGGIPIIAALDMVQGLLKGAMRERLRQVSVHVSEGHSLSHALEESNLTTPIALKLLRAGERSGNLGQMLERAADFYDEEMARWVDWFVKLFEPILMTVIGVLIGIIVVLMYLPIFELAGSIQ</sequence>
<evidence type="ECO:0000259" key="8">
    <source>
        <dbReference type="Pfam" id="PF00482"/>
    </source>
</evidence>
<dbReference type="Pfam" id="PF00482">
    <property type="entry name" value="T2SSF"/>
    <property type="match status" value="2"/>
</dbReference>
<dbReference type="PRINTS" id="PR00812">
    <property type="entry name" value="BCTERIALGSPF"/>
</dbReference>
<evidence type="ECO:0000256" key="5">
    <source>
        <dbReference type="ARBA" id="ARBA00022989"/>
    </source>
</evidence>